<dbReference type="InterPro" id="IPR010327">
    <property type="entry name" value="FldB/FldC_alpha/beta"/>
</dbReference>
<reference evidence="3 4" key="1">
    <citation type="submission" date="2022-06" db="EMBL/GenBank/DDBJ databases">
        <title>Isolation of gut microbiota from human fecal samples.</title>
        <authorList>
            <person name="Pamer E.G."/>
            <person name="Barat B."/>
            <person name="Waligurski E."/>
            <person name="Medina S."/>
            <person name="Paddock L."/>
            <person name="Mostad J."/>
        </authorList>
    </citation>
    <scope>NUCLEOTIDE SEQUENCE [LARGE SCALE GENOMIC DNA]</scope>
    <source>
        <strain evidence="3 4">DFI.7.95</strain>
    </source>
</reference>
<evidence type="ECO:0000313" key="3">
    <source>
        <dbReference type="EMBL" id="MCQ4925473.1"/>
    </source>
</evidence>
<protein>
    <submittedName>
        <fullName evidence="3">Double-cubane-cluster-containing anaerobic reductase</fullName>
    </submittedName>
</protein>
<name>A0ABT1SG52_9FIRM</name>
<dbReference type="EMBL" id="JANGAC010000022">
    <property type="protein sequence ID" value="MCQ4925473.1"/>
    <property type="molecule type" value="Genomic_DNA"/>
</dbReference>
<comment type="similarity">
    <text evidence="2">Belongs to the FldB/FldC dehydratase alpha/beta subunit family.</text>
</comment>
<dbReference type="Proteomes" id="UP001524478">
    <property type="component" value="Unassembled WGS sequence"/>
</dbReference>
<dbReference type="NCBIfam" id="NF040772">
    <property type="entry name" value="double_cubane"/>
    <property type="match status" value="1"/>
</dbReference>
<dbReference type="Gene3D" id="3.40.50.11900">
    <property type="match status" value="1"/>
</dbReference>
<evidence type="ECO:0000313" key="4">
    <source>
        <dbReference type="Proteomes" id="UP001524478"/>
    </source>
</evidence>
<sequence length="385" mass="44366">MTYMLKLPENFESYEEARREGFLKVKALKERGTPVVGIFCTYTPIELIHAAGAVAVSLCGTSDIPIPHAEKHLPKNLCPLIKSSYGFAVSETCPYFYFSDLIVGETTCDGKKKMYELLGELRPTHVMHLPQGQDKDHAFKYWREELVRLKEVLEEKFNIEITEEILREEIKERNHERKVLLDFYELGKLNPSPISGREVNETMEALGFQFDRRSQCNFIEERTRELKDKYENELKGTKTNRPRILITGCPVGGVREKVLKTIEDSGADIVAFENCSGVREKMVLVNETIDPIDALTEKYLNVSCSVMTPNPRRFQALDEMIDEYEIDGVIEVVLQACHTFSVESYNVKRFITEKKNKPYLYIETDYSKLDMGQIDTRINAFLEIL</sequence>
<dbReference type="Gene3D" id="1.20.1270.370">
    <property type="match status" value="1"/>
</dbReference>
<dbReference type="PANTHER" id="PTHR30548:SF6">
    <property type="entry name" value="DEHYDRATASE SUBUNIT YJIM-RELATED"/>
    <property type="match status" value="1"/>
</dbReference>
<evidence type="ECO:0000256" key="1">
    <source>
        <dbReference type="ARBA" id="ARBA00001966"/>
    </source>
</evidence>
<dbReference type="PANTHER" id="PTHR30548">
    <property type="entry name" value="2-HYDROXYGLUTARYL-COA DEHYDRATASE, D-COMPONENT-RELATED"/>
    <property type="match status" value="1"/>
</dbReference>
<accession>A0ABT1SG52</accession>
<evidence type="ECO:0000256" key="2">
    <source>
        <dbReference type="ARBA" id="ARBA00005806"/>
    </source>
</evidence>
<gene>
    <name evidence="3" type="ORF">NE686_20375</name>
</gene>
<dbReference type="Gene3D" id="3.40.50.11890">
    <property type="match status" value="1"/>
</dbReference>
<organism evidence="3 4">
    <name type="scientific">Tissierella carlieri</name>
    <dbReference type="NCBI Taxonomy" id="689904"/>
    <lineage>
        <taxon>Bacteria</taxon>
        <taxon>Bacillati</taxon>
        <taxon>Bacillota</taxon>
        <taxon>Tissierellia</taxon>
        <taxon>Tissierellales</taxon>
        <taxon>Tissierellaceae</taxon>
        <taxon>Tissierella</taxon>
    </lineage>
</organism>
<dbReference type="InterPro" id="IPR047678">
    <property type="entry name" value="YjiM-like"/>
</dbReference>
<proteinExistence type="inferred from homology"/>
<comment type="caution">
    <text evidence="3">The sequence shown here is derived from an EMBL/GenBank/DDBJ whole genome shotgun (WGS) entry which is preliminary data.</text>
</comment>
<keyword evidence="4" id="KW-1185">Reference proteome</keyword>
<dbReference type="Pfam" id="PF06050">
    <property type="entry name" value="HGD-D"/>
    <property type="match status" value="1"/>
</dbReference>
<comment type="cofactor">
    <cofactor evidence="1">
        <name>[4Fe-4S] cluster</name>
        <dbReference type="ChEBI" id="CHEBI:49883"/>
    </cofactor>
</comment>